<reference evidence="2 3" key="1">
    <citation type="submission" date="2016-11" db="EMBL/GenBank/DDBJ databases">
        <authorList>
            <person name="Jaros S."/>
            <person name="Januszkiewicz K."/>
            <person name="Wedrychowicz H."/>
        </authorList>
    </citation>
    <scope>NUCLEOTIDE SEQUENCE [LARGE SCALE GENOMIC DNA]</scope>
    <source>
        <strain evidence="2 3">DSM 12906</strain>
    </source>
</reference>
<feature type="compositionally biased region" description="Low complexity" evidence="1">
    <location>
        <begin position="176"/>
        <end position="194"/>
    </location>
</feature>
<feature type="region of interest" description="Disordered" evidence="1">
    <location>
        <begin position="172"/>
        <end position="194"/>
    </location>
</feature>
<evidence type="ECO:0000313" key="2">
    <source>
        <dbReference type="EMBL" id="SHI99522.1"/>
    </source>
</evidence>
<dbReference type="AlphaFoldDB" id="A0A1M6FPB3"/>
<name>A0A1M6FPB3_9ACTN</name>
<organism evidence="2 3">
    <name type="scientific">Tessaracoccus bendigoensis DSM 12906</name>
    <dbReference type="NCBI Taxonomy" id="1123357"/>
    <lineage>
        <taxon>Bacteria</taxon>
        <taxon>Bacillati</taxon>
        <taxon>Actinomycetota</taxon>
        <taxon>Actinomycetes</taxon>
        <taxon>Propionibacteriales</taxon>
        <taxon>Propionibacteriaceae</taxon>
        <taxon>Tessaracoccus</taxon>
    </lineage>
</organism>
<dbReference type="EMBL" id="FQZG01000022">
    <property type="protein sequence ID" value="SHI99522.1"/>
    <property type="molecule type" value="Genomic_DNA"/>
</dbReference>
<dbReference type="Proteomes" id="UP000184512">
    <property type="component" value="Unassembled WGS sequence"/>
</dbReference>
<dbReference type="STRING" id="1123357.SAMN02745244_01498"/>
<protein>
    <recommendedName>
        <fullName evidence="4">Helicase conserved C-terminal domain-containing protein</fullName>
    </recommendedName>
</protein>
<evidence type="ECO:0000256" key="1">
    <source>
        <dbReference type="SAM" id="MobiDB-lite"/>
    </source>
</evidence>
<evidence type="ECO:0000313" key="3">
    <source>
        <dbReference type="Proteomes" id="UP000184512"/>
    </source>
</evidence>
<evidence type="ECO:0008006" key="4">
    <source>
        <dbReference type="Google" id="ProtNLM"/>
    </source>
</evidence>
<keyword evidence="3" id="KW-1185">Reference proteome</keyword>
<gene>
    <name evidence="2" type="ORF">SAMN02745244_01498</name>
</gene>
<sequence length="194" mass="21169">MNKVMAAQRVRSEIVLRRSRDQDIDVNAAIAAVAGEGAGAHSWRMFQLAFVLMQLPALCDPAHKYRSGADLARVELLFFPTGGGKTEAYLGLAAFAFAIRRRQGVVDSADGPLDGRFGLTVLMRYTLRLLTAQQFQRASTMVCAAELERLADPETWGDEPFRIGLWVGTKVSPNGSRRPPSSSRPRSTATTTTA</sequence>
<accession>A0A1M6FPB3</accession>
<proteinExistence type="predicted"/>